<dbReference type="InterPro" id="IPR011701">
    <property type="entry name" value="MFS"/>
</dbReference>
<name>A0A4Y9XNQ6_9APHY</name>
<organism evidence="8 9">
    <name type="scientific">Rhodofomes roseus</name>
    <dbReference type="NCBI Taxonomy" id="34475"/>
    <lineage>
        <taxon>Eukaryota</taxon>
        <taxon>Fungi</taxon>
        <taxon>Dikarya</taxon>
        <taxon>Basidiomycota</taxon>
        <taxon>Agaricomycotina</taxon>
        <taxon>Agaricomycetes</taxon>
        <taxon>Polyporales</taxon>
        <taxon>Rhodofomes</taxon>
    </lineage>
</organism>
<evidence type="ECO:0000256" key="6">
    <source>
        <dbReference type="SAM" id="Phobius"/>
    </source>
</evidence>
<gene>
    <name evidence="8" type="ORF">EVJ58_g10406</name>
</gene>
<accession>A0A4Y9XNQ6</accession>
<feature type="transmembrane region" description="Helical" evidence="6">
    <location>
        <begin position="326"/>
        <end position="348"/>
    </location>
</feature>
<proteinExistence type="predicted"/>
<feature type="domain" description="Major facilitator superfamily (MFS) profile" evidence="7">
    <location>
        <begin position="60"/>
        <end position="504"/>
    </location>
</feature>
<dbReference type="SUPFAM" id="SSF103473">
    <property type="entry name" value="MFS general substrate transporter"/>
    <property type="match status" value="1"/>
</dbReference>
<keyword evidence="4 6" id="KW-1133">Transmembrane helix</keyword>
<keyword evidence="5 6" id="KW-0472">Membrane</keyword>
<dbReference type="Proteomes" id="UP000298390">
    <property type="component" value="Unassembled WGS sequence"/>
</dbReference>
<feature type="transmembrane region" description="Helical" evidence="6">
    <location>
        <begin position="149"/>
        <end position="167"/>
    </location>
</feature>
<dbReference type="FunFam" id="1.20.1250.20:FF:000057">
    <property type="entry name" value="MFS general substrate transporter"/>
    <property type="match status" value="1"/>
</dbReference>
<protein>
    <recommendedName>
        <fullName evidence="7">Major facilitator superfamily (MFS) profile domain-containing protein</fullName>
    </recommendedName>
</protein>
<dbReference type="PROSITE" id="PS50850">
    <property type="entry name" value="MFS"/>
    <property type="match status" value="1"/>
</dbReference>
<dbReference type="AlphaFoldDB" id="A0A4Y9XNQ6"/>
<feature type="transmembrane region" description="Helical" evidence="6">
    <location>
        <begin position="95"/>
        <end position="113"/>
    </location>
</feature>
<feature type="transmembrane region" description="Helical" evidence="6">
    <location>
        <begin position="188"/>
        <end position="211"/>
    </location>
</feature>
<feature type="transmembrane region" description="Helical" evidence="6">
    <location>
        <begin position="55"/>
        <end position="73"/>
    </location>
</feature>
<dbReference type="InterPro" id="IPR020846">
    <property type="entry name" value="MFS_dom"/>
</dbReference>
<feature type="transmembrane region" description="Helical" evidence="6">
    <location>
        <begin position="223"/>
        <end position="243"/>
    </location>
</feature>
<evidence type="ECO:0000256" key="3">
    <source>
        <dbReference type="ARBA" id="ARBA00022692"/>
    </source>
</evidence>
<feature type="transmembrane region" description="Helical" evidence="6">
    <location>
        <begin position="368"/>
        <end position="397"/>
    </location>
</feature>
<dbReference type="PANTHER" id="PTHR43791:SF6">
    <property type="entry name" value="TRANSPORTER, PUTATIVE (AFU_ORTHOLOGUE AFUA_1G16690)-RELATED"/>
    <property type="match status" value="1"/>
</dbReference>
<dbReference type="Pfam" id="PF07690">
    <property type="entry name" value="MFS_1"/>
    <property type="match status" value="1"/>
</dbReference>
<dbReference type="STRING" id="34475.A0A4Y9XNQ6"/>
<reference evidence="8 9" key="1">
    <citation type="submission" date="2019-01" db="EMBL/GenBank/DDBJ databases">
        <title>Genome sequencing of the rare red list fungi Fomitopsis rosea.</title>
        <authorList>
            <person name="Buettner E."/>
            <person name="Kellner H."/>
        </authorList>
    </citation>
    <scope>NUCLEOTIDE SEQUENCE [LARGE SCALE GENOMIC DNA]</scope>
    <source>
        <strain evidence="8 9">DSM 105464</strain>
    </source>
</reference>
<evidence type="ECO:0000256" key="2">
    <source>
        <dbReference type="ARBA" id="ARBA00022448"/>
    </source>
</evidence>
<comment type="subcellular location">
    <subcellularLocation>
        <location evidence="1">Membrane</location>
        <topology evidence="1">Multi-pass membrane protein</topology>
    </subcellularLocation>
</comment>
<dbReference type="InterPro" id="IPR036259">
    <property type="entry name" value="MFS_trans_sf"/>
</dbReference>
<feature type="transmembrane region" description="Helical" evidence="6">
    <location>
        <begin position="294"/>
        <end position="314"/>
    </location>
</feature>
<keyword evidence="2" id="KW-0813">Transport</keyword>
<evidence type="ECO:0000313" key="8">
    <source>
        <dbReference type="EMBL" id="TFY51740.1"/>
    </source>
</evidence>
<feature type="transmembrane region" description="Helical" evidence="6">
    <location>
        <begin position="125"/>
        <end position="143"/>
    </location>
</feature>
<dbReference type="GO" id="GO:0016020">
    <property type="term" value="C:membrane"/>
    <property type="evidence" value="ECO:0007669"/>
    <property type="project" value="UniProtKB-SubCell"/>
</dbReference>
<dbReference type="PANTHER" id="PTHR43791">
    <property type="entry name" value="PERMEASE-RELATED"/>
    <property type="match status" value="1"/>
</dbReference>
<evidence type="ECO:0000313" key="9">
    <source>
        <dbReference type="Proteomes" id="UP000298390"/>
    </source>
</evidence>
<feature type="transmembrane region" description="Helical" evidence="6">
    <location>
        <begin position="478"/>
        <end position="499"/>
    </location>
</feature>
<feature type="transmembrane region" description="Helical" evidence="6">
    <location>
        <begin position="417"/>
        <end position="434"/>
    </location>
</feature>
<dbReference type="GO" id="GO:0022857">
    <property type="term" value="F:transmembrane transporter activity"/>
    <property type="evidence" value="ECO:0007669"/>
    <property type="project" value="InterPro"/>
</dbReference>
<evidence type="ECO:0000256" key="5">
    <source>
        <dbReference type="ARBA" id="ARBA00023136"/>
    </source>
</evidence>
<dbReference type="EMBL" id="SEKV01001115">
    <property type="protein sequence ID" value="TFY51740.1"/>
    <property type="molecule type" value="Genomic_DNA"/>
</dbReference>
<comment type="caution">
    <text evidence="8">The sequence shown here is derived from an EMBL/GenBank/DDBJ whole genome shotgun (WGS) entry which is preliminary data.</text>
</comment>
<dbReference type="Gene3D" id="1.20.1250.20">
    <property type="entry name" value="MFS general substrate transporter like domains"/>
    <property type="match status" value="1"/>
</dbReference>
<evidence type="ECO:0000256" key="1">
    <source>
        <dbReference type="ARBA" id="ARBA00004141"/>
    </source>
</evidence>
<evidence type="ECO:0000256" key="4">
    <source>
        <dbReference type="ARBA" id="ARBA00022989"/>
    </source>
</evidence>
<evidence type="ECO:0000259" key="7">
    <source>
        <dbReference type="PROSITE" id="PS50850"/>
    </source>
</evidence>
<feature type="transmembrane region" description="Helical" evidence="6">
    <location>
        <begin position="446"/>
        <end position="466"/>
    </location>
</feature>
<sequence>MPAKAVNNVVVNDEKEKASIEQRSPAESFEARADDDAELLAPEVRQAAERRLVRLLDARLMPTIIIIFIMNYIDRVAITSAKLQGLTQDLNLTDLQYTTVIAVLYATYVPAQIPSNMILNRISRPHYYIPCCVMVWGLVSALTGVTHDYTGIIICRLFIGLPEAAFYPGAMYLLSRWYTRKELAFRGAIIYGGLLVSNAFGSLIAAGILGGMEGKMGIAAWRWLFYIEGAITICVGLLAMLLLPDYPHNTRWLTPAQRRLAQVRLAEDAGEADEDGQHETAFSGFMMAIKDPKVPIFMVMCCSQLLGLSFVNFFPTIVDTMGYSTTITLLLCVPPWILATIVCATNAWHADRTGERFFHHCAPWWGVIVGYIIGVTTMTTAGRYIAMFLMACGYAGTMNTQFFLPTVPHPSCATFRPANPLSALGFALTAVWVSNAIPRPPAKRSAAIGLVNGFGNIGNLIGSFTWEAQWGPQYHQSMYIGIAAMGLATVLSLVIRFMLVAQNKQLAREEAEALNNPDHRQRIEDAARLEGLTFEEVVERKKGIRYLY</sequence>
<keyword evidence="3 6" id="KW-0812">Transmembrane</keyword>